<dbReference type="InterPro" id="IPR004572">
    <property type="entry name" value="Protoporphyrinogen_oxidase"/>
</dbReference>
<evidence type="ECO:0000313" key="13">
    <source>
        <dbReference type="EMBL" id="KAF7995551.1"/>
    </source>
</evidence>
<dbReference type="EMBL" id="JACMRX010000002">
    <property type="protein sequence ID" value="KAF7995551.1"/>
    <property type="molecule type" value="Genomic_DNA"/>
</dbReference>
<dbReference type="GO" id="GO:0004729">
    <property type="term" value="F:oxygen-dependent protoporphyrinogen oxidase activity"/>
    <property type="evidence" value="ECO:0007669"/>
    <property type="project" value="UniProtKB-UniRule"/>
</dbReference>
<dbReference type="InterPro" id="IPR050464">
    <property type="entry name" value="Zeta_carotene_desat/Oxidored"/>
</dbReference>
<dbReference type="SUPFAM" id="SSF51905">
    <property type="entry name" value="FAD/NAD(P)-binding domain"/>
    <property type="match status" value="1"/>
</dbReference>
<evidence type="ECO:0000256" key="5">
    <source>
        <dbReference type="ARBA" id="ARBA00022630"/>
    </source>
</evidence>
<evidence type="ECO:0000256" key="10">
    <source>
        <dbReference type="ARBA" id="ARBA00047554"/>
    </source>
</evidence>
<evidence type="ECO:0000256" key="9">
    <source>
        <dbReference type="ARBA" id="ARBA00023244"/>
    </source>
</evidence>
<dbReference type="Pfam" id="PF01593">
    <property type="entry name" value="Amino_oxidase"/>
    <property type="match status" value="1"/>
</dbReference>
<dbReference type="UniPathway" id="UPA00251">
    <property type="reaction ID" value="UER00324"/>
</dbReference>
<keyword evidence="8 11" id="KW-0350">Heme biosynthesis</keyword>
<dbReference type="NCBIfam" id="TIGR00562">
    <property type="entry name" value="proto_IX_ox"/>
    <property type="match status" value="1"/>
</dbReference>
<evidence type="ECO:0000256" key="7">
    <source>
        <dbReference type="ARBA" id="ARBA00023002"/>
    </source>
</evidence>
<gene>
    <name evidence="13" type="ORF">HCN44_006658</name>
</gene>
<name>A0A834Y2X2_APHGI</name>
<evidence type="ECO:0000256" key="4">
    <source>
        <dbReference type="ARBA" id="ARBA00012867"/>
    </source>
</evidence>
<evidence type="ECO:0000259" key="12">
    <source>
        <dbReference type="Pfam" id="PF01593"/>
    </source>
</evidence>
<proteinExistence type="inferred from homology"/>
<keyword evidence="7 11" id="KW-0560">Oxidoreductase</keyword>
<dbReference type="OrthoDB" id="419752at2759"/>
<reference evidence="13 14" key="1">
    <citation type="submission" date="2020-08" db="EMBL/GenBank/DDBJ databases">
        <title>Aphidius gifuensis genome sequencing and assembly.</title>
        <authorList>
            <person name="Du Z."/>
        </authorList>
    </citation>
    <scope>NUCLEOTIDE SEQUENCE [LARGE SCALE GENOMIC DNA]</scope>
    <source>
        <strain evidence="13">YNYX2018</strain>
        <tissue evidence="13">Adults</tissue>
    </source>
</reference>
<dbReference type="FunFam" id="3.50.50.60:FF:000193">
    <property type="entry name" value="Protoporphyrinogen oxidase"/>
    <property type="match status" value="1"/>
</dbReference>
<evidence type="ECO:0000256" key="11">
    <source>
        <dbReference type="RuleBase" id="RU367069"/>
    </source>
</evidence>
<comment type="function">
    <text evidence="1 11">Catalyzes the 6-electron oxidation of protoporphyrinogen-IX to form protoporphyrin-IX.</text>
</comment>
<keyword evidence="5 11" id="KW-0285">Flavoprotein</keyword>
<dbReference type="SUPFAM" id="SSF54373">
    <property type="entry name" value="FAD-linked reductases, C-terminal domain"/>
    <property type="match status" value="1"/>
</dbReference>
<evidence type="ECO:0000256" key="6">
    <source>
        <dbReference type="ARBA" id="ARBA00022827"/>
    </source>
</evidence>
<dbReference type="GO" id="GO:0006782">
    <property type="term" value="P:protoporphyrinogen IX biosynthetic process"/>
    <property type="evidence" value="ECO:0007669"/>
    <property type="project" value="UniProtKB-UniRule"/>
</dbReference>
<dbReference type="PANTHER" id="PTHR42923:SF3">
    <property type="entry name" value="PROTOPORPHYRINOGEN OXIDASE"/>
    <property type="match status" value="1"/>
</dbReference>
<keyword evidence="6 11" id="KW-0274">FAD</keyword>
<comment type="subcellular location">
    <subcellularLocation>
        <location evidence="11">Mitochondrion inner membrane</location>
    </subcellularLocation>
</comment>
<comment type="pathway">
    <text evidence="2 11">Porphyrin-containing compound metabolism; protoporphyrin-IX biosynthesis; protoporphyrin-IX from protoporphyrinogen-IX: step 1/1.</text>
</comment>
<accession>A0A834Y2X2</accession>
<evidence type="ECO:0000256" key="2">
    <source>
        <dbReference type="ARBA" id="ARBA00005073"/>
    </source>
</evidence>
<dbReference type="InterPro" id="IPR036188">
    <property type="entry name" value="FAD/NAD-bd_sf"/>
</dbReference>
<dbReference type="InterPro" id="IPR002937">
    <property type="entry name" value="Amino_oxidase"/>
</dbReference>
<feature type="domain" description="Amine oxidase" evidence="12">
    <location>
        <begin position="9"/>
        <end position="475"/>
    </location>
</feature>
<organism evidence="13 14">
    <name type="scientific">Aphidius gifuensis</name>
    <name type="common">Parasitoid wasp</name>
    <dbReference type="NCBI Taxonomy" id="684658"/>
    <lineage>
        <taxon>Eukaryota</taxon>
        <taxon>Metazoa</taxon>
        <taxon>Ecdysozoa</taxon>
        <taxon>Arthropoda</taxon>
        <taxon>Hexapoda</taxon>
        <taxon>Insecta</taxon>
        <taxon>Pterygota</taxon>
        <taxon>Neoptera</taxon>
        <taxon>Endopterygota</taxon>
        <taxon>Hymenoptera</taxon>
        <taxon>Apocrita</taxon>
        <taxon>Ichneumonoidea</taxon>
        <taxon>Braconidae</taxon>
        <taxon>Aphidiinae</taxon>
        <taxon>Aphidius</taxon>
    </lineage>
</organism>
<dbReference type="EC" id="1.3.3.4" evidence="4 11"/>
<dbReference type="Gene3D" id="3.50.50.60">
    <property type="entry name" value="FAD/NAD(P)-binding domain"/>
    <property type="match status" value="1"/>
</dbReference>
<evidence type="ECO:0000256" key="8">
    <source>
        <dbReference type="ARBA" id="ARBA00023133"/>
    </source>
</evidence>
<keyword evidence="9 11" id="KW-0627">Porphyrin biosynthesis</keyword>
<evidence type="ECO:0000256" key="1">
    <source>
        <dbReference type="ARBA" id="ARBA00002600"/>
    </source>
</evidence>
<comment type="caution">
    <text evidence="13">The sequence shown here is derived from an EMBL/GenBank/DDBJ whole genome shotgun (WGS) entry which is preliminary data.</text>
</comment>
<evidence type="ECO:0000256" key="3">
    <source>
        <dbReference type="ARBA" id="ARBA00010551"/>
    </source>
</evidence>
<dbReference type="GO" id="GO:0005743">
    <property type="term" value="C:mitochondrial inner membrane"/>
    <property type="evidence" value="ECO:0007669"/>
    <property type="project" value="UniProtKB-SubCell"/>
</dbReference>
<evidence type="ECO:0000313" key="14">
    <source>
        <dbReference type="Proteomes" id="UP000639338"/>
    </source>
</evidence>
<protein>
    <recommendedName>
        <fullName evidence="4 11">Protoporphyrinogen oxidase</fullName>
        <ecNumber evidence="4 11">1.3.3.4</ecNumber>
    </recommendedName>
</protein>
<keyword evidence="14" id="KW-1185">Reference proteome</keyword>
<dbReference type="AlphaFoldDB" id="A0A834Y2X2"/>
<comment type="cofactor">
    <cofactor evidence="11">
        <name>FAD</name>
        <dbReference type="ChEBI" id="CHEBI:57692"/>
    </cofactor>
    <text evidence="11">Binds 1 FAD per subunit.</text>
</comment>
<comment type="catalytic activity">
    <reaction evidence="10 11">
        <text>protoporphyrinogen IX + 3 O2 = protoporphyrin IX + 3 H2O2</text>
        <dbReference type="Rhea" id="RHEA:25576"/>
        <dbReference type="ChEBI" id="CHEBI:15379"/>
        <dbReference type="ChEBI" id="CHEBI:16240"/>
        <dbReference type="ChEBI" id="CHEBI:57306"/>
        <dbReference type="ChEBI" id="CHEBI:57307"/>
        <dbReference type="EC" id="1.3.3.4"/>
    </reaction>
</comment>
<dbReference type="PANTHER" id="PTHR42923">
    <property type="entry name" value="PROTOPORPHYRINOGEN OXIDASE"/>
    <property type="match status" value="1"/>
</dbReference>
<sequence>MTAILGGGIGGLSAAYYALENPKLGPLIIYEASDRIGGWIKSNRSQKGILFEKGPRTVRTHGPPGANTLRMIDDIGLTDKILPISSKHPIAKNRLIYVDNKLHILPNSVGSFFKVKSPFKRPLITMLWNDFKAPKVIKNDESIYSFVERRFGKDAADYLISPMLCGICAGDAKKISVNFLMEALFEAEQEHGSIMKGLLKTTFNNKKNNDNVFKKNNKPINFNVNSVARSGKERWVAWGLQGGLEQLPRALAENLLEKNVDISLLSKCENITFKSDHVELNTNGDTKKFKHIISSLPSSGLSKLIEHQHPELAKELNDIPTVNVTVVNLQFPKNNILPINGFGVLVPPSEKIPILGIIFDSCIYPQKTSTVLTVMMGGAWFDEYFGKNSSDEFFLNTAVEHVKKMLNIKIDPTDFHVGILNNCIPQYVVGHKDRIKRIHNYINQHGLPLSLCGSAYQGVGLNDVILSAKNAVQNIC</sequence>
<comment type="similarity">
    <text evidence="3 11">Belongs to the protoporphyrinogen/coproporphyrinogen oxidase family. Protoporphyrinogen oxidase subfamily.</text>
</comment>
<dbReference type="Proteomes" id="UP000639338">
    <property type="component" value="Unassembled WGS sequence"/>
</dbReference>